<feature type="transmembrane region" description="Helical" evidence="1">
    <location>
        <begin position="12"/>
        <end position="31"/>
    </location>
</feature>
<gene>
    <name evidence="2" type="ORF">NU08_1179</name>
</gene>
<comment type="caution">
    <text evidence="2">The sequence shown here is derived from an EMBL/GenBank/DDBJ whole genome shotgun (WGS) entry which is preliminary data.</text>
</comment>
<reference evidence="2 3" key="1">
    <citation type="submission" date="2014-12" db="EMBL/GenBank/DDBJ databases">
        <title>Genome sequence of Flavobacterium anhuiense RCM74.</title>
        <authorList>
            <person name="Kim J.F."/>
            <person name="Song J.Y."/>
            <person name="Kwak M.-J."/>
            <person name="Lee S.-W."/>
        </authorList>
    </citation>
    <scope>NUCLEOTIDE SEQUENCE [LARGE SCALE GENOMIC DNA]</scope>
    <source>
        <strain evidence="2 3">RCM74</strain>
    </source>
</reference>
<proteinExistence type="predicted"/>
<evidence type="ECO:0000256" key="1">
    <source>
        <dbReference type="SAM" id="Phobius"/>
    </source>
</evidence>
<accession>A0A444W0S8</accession>
<name>A0A444W0S8_9FLAO</name>
<organism evidence="2 3">
    <name type="scientific">Flavobacterium anhuiense</name>
    <dbReference type="NCBI Taxonomy" id="459526"/>
    <lineage>
        <taxon>Bacteria</taxon>
        <taxon>Pseudomonadati</taxon>
        <taxon>Bacteroidota</taxon>
        <taxon>Flavobacteriia</taxon>
        <taxon>Flavobacteriales</taxon>
        <taxon>Flavobacteriaceae</taxon>
        <taxon>Flavobacterium</taxon>
    </lineage>
</organism>
<evidence type="ECO:0000313" key="2">
    <source>
        <dbReference type="EMBL" id="RYJ39510.1"/>
    </source>
</evidence>
<feature type="transmembrane region" description="Helical" evidence="1">
    <location>
        <begin position="43"/>
        <end position="61"/>
    </location>
</feature>
<dbReference type="Proteomes" id="UP000290433">
    <property type="component" value="Unassembled WGS sequence"/>
</dbReference>
<keyword evidence="1" id="KW-0812">Transmembrane</keyword>
<dbReference type="EMBL" id="JUIV01000003">
    <property type="protein sequence ID" value="RYJ39510.1"/>
    <property type="molecule type" value="Genomic_DNA"/>
</dbReference>
<keyword evidence="1" id="KW-1133">Transmembrane helix</keyword>
<keyword evidence="1" id="KW-0472">Membrane</keyword>
<dbReference type="RefSeq" id="WP_129746245.1">
    <property type="nucleotide sequence ID" value="NZ_JUIV01000003.1"/>
</dbReference>
<protein>
    <submittedName>
        <fullName evidence="2">Major facilitator superfamily protein</fullName>
    </submittedName>
</protein>
<feature type="transmembrane region" description="Helical" evidence="1">
    <location>
        <begin position="95"/>
        <end position="119"/>
    </location>
</feature>
<evidence type="ECO:0000313" key="3">
    <source>
        <dbReference type="Proteomes" id="UP000290433"/>
    </source>
</evidence>
<dbReference type="AlphaFoldDB" id="A0A444W0S8"/>
<dbReference type="OrthoDB" id="1121914at2"/>
<sequence>MTEKIKTLQIIHLGICAGTIIAYFIIGNISLETLNIPAIDSNSILYLIIPVLAFVLSSILFKAQLKQIDPKLKLEDKLPIYQTASIMRWAVLEGAAFLILFIKPEFIIFGILLIVYLLFLRPTEERITNDLSNS</sequence>